<accession>A0A0J9EVN1</accession>
<reference evidence="2 3" key="1">
    <citation type="submission" date="2015-06" db="EMBL/GenBank/DDBJ databases">
        <title>Draft genome assembly of filamentous brackish cyanobacterium Limnoraphis robusta strain CS-951.</title>
        <authorList>
            <person name="Willis A."/>
            <person name="Parks M."/>
            <person name="Burford M.A."/>
        </authorList>
    </citation>
    <scope>NUCLEOTIDE SEQUENCE [LARGE SCALE GENOMIC DNA]</scope>
    <source>
        <strain evidence="2 3">CS-951</strain>
    </source>
</reference>
<protein>
    <recommendedName>
        <fullName evidence="1">GUN4-like domain-containing protein</fullName>
    </recommendedName>
</protein>
<dbReference type="PANTHER" id="PTHR34800:SF1">
    <property type="entry name" value="TETRAPYRROLE-BINDING PROTEIN, CHLOROPLASTIC"/>
    <property type="match status" value="1"/>
</dbReference>
<dbReference type="CDD" id="cd16383">
    <property type="entry name" value="GUN4"/>
    <property type="match status" value="1"/>
</dbReference>
<comment type="caution">
    <text evidence="2">The sequence shown here is derived from an EMBL/GenBank/DDBJ whole genome shotgun (WGS) entry which is preliminary data.</text>
</comment>
<feature type="domain" description="GUN4-like" evidence="1">
    <location>
        <begin position="371"/>
        <end position="502"/>
    </location>
</feature>
<evidence type="ECO:0000313" key="2">
    <source>
        <dbReference type="EMBL" id="KMW70343.1"/>
    </source>
</evidence>
<organism evidence="2 3">
    <name type="scientific">Limnoraphis robusta CS-951</name>
    <dbReference type="NCBI Taxonomy" id="1637645"/>
    <lineage>
        <taxon>Bacteria</taxon>
        <taxon>Bacillati</taxon>
        <taxon>Cyanobacteriota</taxon>
        <taxon>Cyanophyceae</taxon>
        <taxon>Oscillatoriophycideae</taxon>
        <taxon>Oscillatoriales</taxon>
        <taxon>Sirenicapillariaceae</taxon>
        <taxon>Limnoraphis</taxon>
    </lineage>
</organism>
<evidence type="ECO:0000259" key="1">
    <source>
        <dbReference type="Pfam" id="PF05419"/>
    </source>
</evidence>
<dbReference type="GO" id="GO:0046906">
    <property type="term" value="F:tetrapyrrole binding"/>
    <property type="evidence" value="ECO:0007669"/>
    <property type="project" value="TreeGrafter"/>
</dbReference>
<gene>
    <name evidence="2" type="ORF">WN50_36040</name>
</gene>
<evidence type="ECO:0000313" key="3">
    <source>
        <dbReference type="Proteomes" id="UP000033607"/>
    </source>
</evidence>
<feature type="non-terminal residue" evidence="2">
    <location>
        <position position="510"/>
    </location>
</feature>
<dbReference type="RefSeq" id="WP_049559961.1">
    <property type="nucleotide sequence ID" value="NZ_LATL02000200.1"/>
</dbReference>
<sequence>MAKPKSIPKWQQTLVQWSPLVGTSGLTFFLASSQKFGAAIASAFLTGATLLWGSYSKSFMAEAEQEAEKLGYEEAQLKQAVQVLEVEPLSSEQIEQFVNNWYQEVERTRRMGEDDLATKEAASRNAQDLLKQINQHQALQVLASNPLLLTLIARVHQQNQSIPLKRVELYQSICEVMLGKRQEAKGIRSPLTIREKFSVLQPLALELMGRQTRQFQLEEVETLFGEHLAKLPNPPEPLEFLKRLQAVDALIANEGEGDYVFAHLRFQQYLAAVEVKETKQEHIFLEALHDPKKLYWWAETMRLYAAQNDASELVNAILQEPNLKKLLLAWDFCQEGFVGSEAKKALLTVSNQPLEILDETDRDYAISKQPFYFKLAYYLQTGQWQEADRETFNVMQGFMGGFSTEGLKNFPCADLRVIDRLWVKYSNGKFGFSVQKQIWIDVGGKLDYGEDLDAARRAFIKLSDQVEWRKDGEFIRGYKDLVWDSTLAPQAHLPSFGIGVGKWGGMVRGY</sequence>
<dbReference type="Gene3D" id="1.25.40.620">
    <property type="match status" value="1"/>
</dbReference>
<dbReference type="Gene3D" id="1.10.10.1770">
    <property type="entry name" value="Gun4-like"/>
    <property type="match status" value="1"/>
</dbReference>
<dbReference type="InterPro" id="IPR037215">
    <property type="entry name" value="GUN4-like_sf"/>
</dbReference>
<dbReference type="SUPFAM" id="SSF140869">
    <property type="entry name" value="GUN4-like"/>
    <property type="match status" value="1"/>
</dbReference>
<name>A0A0J9EVN1_9CYAN</name>
<proteinExistence type="predicted"/>
<dbReference type="AlphaFoldDB" id="A0A0J9EVN1"/>
<dbReference type="Pfam" id="PF05419">
    <property type="entry name" value="GUN4"/>
    <property type="match status" value="1"/>
</dbReference>
<dbReference type="PANTHER" id="PTHR34800">
    <property type="entry name" value="TETRAPYRROLE-BINDING PROTEIN, CHLOROPLASTIC"/>
    <property type="match status" value="1"/>
</dbReference>
<dbReference type="EMBL" id="LATL02000200">
    <property type="protein sequence ID" value="KMW70343.1"/>
    <property type="molecule type" value="Genomic_DNA"/>
</dbReference>
<dbReference type="InterPro" id="IPR008629">
    <property type="entry name" value="GUN4-like"/>
</dbReference>
<dbReference type="Proteomes" id="UP000033607">
    <property type="component" value="Unassembled WGS sequence"/>
</dbReference>